<evidence type="ECO:0000313" key="2">
    <source>
        <dbReference type="EMBL" id="GMN62233.1"/>
    </source>
</evidence>
<dbReference type="EMBL" id="BTGU01000125">
    <property type="protein sequence ID" value="GMN62233.1"/>
    <property type="molecule type" value="Genomic_DNA"/>
</dbReference>
<proteinExistence type="predicted"/>
<name>A0AA88DVA2_FICCA</name>
<feature type="region of interest" description="Disordered" evidence="1">
    <location>
        <begin position="16"/>
        <end position="39"/>
    </location>
</feature>
<dbReference type="Proteomes" id="UP001187192">
    <property type="component" value="Unassembled WGS sequence"/>
</dbReference>
<sequence length="76" mass="8511">MTKKCSPQRVTINVSFKHGAFSRRNSPPSFGDQSKSSVHHDSLRVLESDKLYDLPPSLMLPSAAKPPKQQPHRKLS</sequence>
<comment type="caution">
    <text evidence="2">The sequence shown here is derived from an EMBL/GenBank/DDBJ whole genome shotgun (WGS) entry which is preliminary data.</text>
</comment>
<evidence type="ECO:0000256" key="1">
    <source>
        <dbReference type="SAM" id="MobiDB-lite"/>
    </source>
</evidence>
<keyword evidence="3" id="KW-1185">Reference proteome</keyword>
<feature type="region of interest" description="Disordered" evidence="1">
    <location>
        <begin position="55"/>
        <end position="76"/>
    </location>
</feature>
<reference evidence="2" key="1">
    <citation type="submission" date="2023-07" db="EMBL/GenBank/DDBJ databases">
        <title>draft genome sequence of fig (Ficus carica).</title>
        <authorList>
            <person name="Takahashi T."/>
            <person name="Nishimura K."/>
        </authorList>
    </citation>
    <scope>NUCLEOTIDE SEQUENCE</scope>
</reference>
<feature type="compositionally biased region" description="Polar residues" evidence="1">
    <location>
        <begin position="23"/>
        <end position="36"/>
    </location>
</feature>
<evidence type="ECO:0000313" key="3">
    <source>
        <dbReference type="Proteomes" id="UP001187192"/>
    </source>
</evidence>
<protein>
    <submittedName>
        <fullName evidence="2">Uncharacterized protein</fullName>
    </submittedName>
</protein>
<organism evidence="2 3">
    <name type="scientific">Ficus carica</name>
    <name type="common">Common fig</name>
    <dbReference type="NCBI Taxonomy" id="3494"/>
    <lineage>
        <taxon>Eukaryota</taxon>
        <taxon>Viridiplantae</taxon>
        <taxon>Streptophyta</taxon>
        <taxon>Embryophyta</taxon>
        <taxon>Tracheophyta</taxon>
        <taxon>Spermatophyta</taxon>
        <taxon>Magnoliopsida</taxon>
        <taxon>eudicotyledons</taxon>
        <taxon>Gunneridae</taxon>
        <taxon>Pentapetalae</taxon>
        <taxon>rosids</taxon>
        <taxon>fabids</taxon>
        <taxon>Rosales</taxon>
        <taxon>Moraceae</taxon>
        <taxon>Ficeae</taxon>
        <taxon>Ficus</taxon>
    </lineage>
</organism>
<dbReference type="AlphaFoldDB" id="A0AA88DVA2"/>
<gene>
    <name evidence="2" type="ORF">TIFTF001_031329</name>
</gene>
<accession>A0AA88DVA2</accession>